<comment type="caution">
    <text evidence="3">The sequence shown here is derived from an EMBL/GenBank/DDBJ whole genome shotgun (WGS) entry which is preliminary data.</text>
</comment>
<sequence>MRTTLKGPGEDGEEEEDNSVEEEESDGSEGVPAPVGALQGNGGPTLAQSNQPVSHQSEPSLLAIMHQMTQIMANLPEASSSEASISPAFKTLSMKEPECFDGTQPFNIRSFIQSCQIIFIMIQQISLKKKRKFSMPLHSLLAGMKNGLRLIFPISPIKTQITFSILGTYLNLNYLIYLGTQMKLKKLKQSCILSE</sequence>
<dbReference type="Proteomes" id="UP000765509">
    <property type="component" value="Unassembled WGS sequence"/>
</dbReference>
<feature type="region of interest" description="Disordered" evidence="1">
    <location>
        <begin position="1"/>
        <end position="56"/>
    </location>
</feature>
<feature type="compositionally biased region" description="Polar residues" evidence="1">
    <location>
        <begin position="46"/>
        <end position="56"/>
    </location>
</feature>
<reference evidence="3" key="1">
    <citation type="submission" date="2021-03" db="EMBL/GenBank/DDBJ databases">
        <title>Draft genome sequence of rust myrtle Austropuccinia psidii MF-1, a brazilian biotype.</title>
        <authorList>
            <person name="Quecine M.C."/>
            <person name="Pachon D.M.R."/>
            <person name="Bonatelli M.L."/>
            <person name="Correr F.H."/>
            <person name="Franceschini L.M."/>
            <person name="Leite T.F."/>
            <person name="Margarido G.R.A."/>
            <person name="Almeida C.A."/>
            <person name="Ferrarezi J.A."/>
            <person name="Labate C.A."/>
        </authorList>
    </citation>
    <scope>NUCLEOTIDE SEQUENCE</scope>
    <source>
        <strain evidence="3">MF-1</strain>
    </source>
</reference>
<proteinExistence type="predicted"/>
<protein>
    <submittedName>
        <fullName evidence="3">Uncharacterized protein</fullName>
    </submittedName>
</protein>
<gene>
    <name evidence="3" type="ORF">O181_070795</name>
</gene>
<accession>A0A9Q3F5J7</accession>
<evidence type="ECO:0000256" key="1">
    <source>
        <dbReference type="SAM" id="MobiDB-lite"/>
    </source>
</evidence>
<feature type="compositionally biased region" description="Acidic residues" evidence="1">
    <location>
        <begin position="10"/>
        <end position="27"/>
    </location>
</feature>
<keyword evidence="4" id="KW-1185">Reference proteome</keyword>
<evidence type="ECO:0000313" key="3">
    <source>
        <dbReference type="EMBL" id="MBW0531080.1"/>
    </source>
</evidence>
<organism evidence="3 4">
    <name type="scientific">Austropuccinia psidii MF-1</name>
    <dbReference type="NCBI Taxonomy" id="1389203"/>
    <lineage>
        <taxon>Eukaryota</taxon>
        <taxon>Fungi</taxon>
        <taxon>Dikarya</taxon>
        <taxon>Basidiomycota</taxon>
        <taxon>Pucciniomycotina</taxon>
        <taxon>Pucciniomycetes</taxon>
        <taxon>Pucciniales</taxon>
        <taxon>Sphaerophragmiaceae</taxon>
        <taxon>Austropuccinia</taxon>
    </lineage>
</organism>
<evidence type="ECO:0000256" key="2">
    <source>
        <dbReference type="SAM" id="Phobius"/>
    </source>
</evidence>
<keyword evidence="2" id="KW-0472">Membrane</keyword>
<dbReference type="EMBL" id="AVOT02036551">
    <property type="protein sequence ID" value="MBW0531080.1"/>
    <property type="molecule type" value="Genomic_DNA"/>
</dbReference>
<feature type="transmembrane region" description="Helical" evidence="2">
    <location>
        <begin position="161"/>
        <end position="180"/>
    </location>
</feature>
<name>A0A9Q3F5J7_9BASI</name>
<keyword evidence="2" id="KW-1133">Transmembrane helix</keyword>
<keyword evidence="2" id="KW-0812">Transmembrane</keyword>
<evidence type="ECO:0000313" key="4">
    <source>
        <dbReference type="Proteomes" id="UP000765509"/>
    </source>
</evidence>
<dbReference type="AlphaFoldDB" id="A0A9Q3F5J7"/>